<dbReference type="EMBL" id="FSHM01000004">
    <property type="protein sequence ID" value="SIB19272.1"/>
    <property type="molecule type" value="Genomic_DNA"/>
</dbReference>
<sequence length="54" mass="5780">MTEFLKSGIAPKPVVDAVNDLISRVANLEDFNYAVEEKPAPKKAPAKKVAPAAE</sequence>
<evidence type="ECO:0000313" key="2">
    <source>
        <dbReference type="Proteomes" id="UP000185210"/>
    </source>
</evidence>
<organism evidence="1 2">
    <name type="scientific">Mycobacteroides abscessus subsp. abscessus</name>
    <dbReference type="NCBI Taxonomy" id="1185650"/>
    <lineage>
        <taxon>Bacteria</taxon>
        <taxon>Bacillati</taxon>
        <taxon>Actinomycetota</taxon>
        <taxon>Actinomycetes</taxon>
        <taxon>Mycobacteriales</taxon>
        <taxon>Mycobacteriaceae</taxon>
        <taxon>Mycobacteroides</taxon>
        <taxon>Mycobacteroides abscessus</taxon>
    </lineage>
</organism>
<dbReference type="AlphaFoldDB" id="A0AB38D0J7"/>
<evidence type="ECO:0000313" key="1">
    <source>
        <dbReference type="EMBL" id="SIB19272.1"/>
    </source>
</evidence>
<name>A0AB38D0J7_9MYCO</name>
<proteinExistence type="predicted"/>
<protein>
    <submittedName>
        <fullName evidence="1">Uncharacterized protein</fullName>
    </submittedName>
</protein>
<dbReference type="Proteomes" id="UP000185210">
    <property type="component" value="Unassembled WGS sequence"/>
</dbReference>
<gene>
    <name evidence="1" type="ORF">SAMEA2070301_03175</name>
</gene>
<comment type="caution">
    <text evidence="1">The sequence shown here is derived from an EMBL/GenBank/DDBJ whole genome shotgun (WGS) entry which is preliminary data.</text>
</comment>
<reference evidence="1 2" key="1">
    <citation type="submission" date="2016-11" db="EMBL/GenBank/DDBJ databases">
        <authorList>
            <consortium name="Pathogen Informatics"/>
        </authorList>
    </citation>
    <scope>NUCLEOTIDE SEQUENCE [LARGE SCALE GENOMIC DNA]</scope>
    <source>
        <strain evidence="1 2">104</strain>
    </source>
</reference>
<accession>A0AB38D0J7</accession>
<dbReference type="RefSeq" id="WP_165643291.1">
    <property type="nucleotide sequence ID" value="NZ_FSFF01000001.1"/>
</dbReference>